<dbReference type="Proteomes" id="UP000436016">
    <property type="component" value="Unassembled WGS sequence"/>
</dbReference>
<evidence type="ECO:0000313" key="1">
    <source>
        <dbReference type="EMBL" id="MXU65350.1"/>
    </source>
</evidence>
<dbReference type="InterPro" id="IPR007263">
    <property type="entry name" value="DCC1-like"/>
</dbReference>
<proteinExistence type="predicted"/>
<dbReference type="GO" id="GO:0015035">
    <property type="term" value="F:protein-disulfide reductase activity"/>
    <property type="evidence" value="ECO:0007669"/>
    <property type="project" value="InterPro"/>
</dbReference>
<gene>
    <name evidence="1" type="ORF">GSH16_07805</name>
</gene>
<evidence type="ECO:0000313" key="2">
    <source>
        <dbReference type="Proteomes" id="UP000436016"/>
    </source>
</evidence>
<dbReference type="RefSeq" id="WP_160853745.1">
    <property type="nucleotide sequence ID" value="NZ_WUWG01000003.1"/>
</dbReference>
<dbReference type="AlphaFoldDB" id="A0A6B0TLE2"/>
<dbReference type="Pfam" id="PF04134">
    <property type="entry name" value="DCC1-like"/>
    <property type="match status" value="1"/>
</dbReference>
<protein>
    <submittedName>
        <fullName evidence="1">DUF393 domain-containing protein</fullName>
    </submittedName>
</protein>
<organism evidence="1 2">
    <name type="scientific">Oceanomicrobium pacificus</name>
    <dbReference type="NCBI Taxonomy" id="2692916"/>
    <lineage>
        <taxon>Bacteria</taxon>
        <taxon>Pseudomonadati</taxon>
        <taxon>Pseudomonadota</taxon>
        <taxon>Alphaproteobacteria</taxon>
        <taxon>Rhodobacterales</taxon>
        <taxon>Paracoccaceae</taxon>
        <taxon>Oceanomicrobium</taxon>
    </lineage>
</organism>
<accession>A0A6B0TLE2</accession>
<reference evidence="1 2" key="1">
    <citation type="submission" date="2019-12" db="EMBL/GenBank/DDBJ databases">
        <title>Strain KN286 was isolated from seawater, which was collected from Caroline Seamount in the tropical western Pacific.</title>
        <authorList>
            <person name="Wang Q."/>
        </authorList>
    </citation>
    <scope>NUCLEOTIDE SEQUENCE [LARGE SCALE GENOMIC DNA]</scope>
    <source>
        <strain evidence="1 2">KN286</strain>
    </source>
</reference>
<keyword evidence="2" id="KW-1185">Reference proteome</keyword>
<comment type="caution">
    <text evidence="1">The sequence shown here is derived from an EMBL/GenBank/DDBJ whole genome shotgun (WGS) entry which is preliminary data.</text>
</comment>
<dbReference type="EMBL" id="WUWG01000003">
    <property type="protein sequence ID" value="MXU65350.1"/>
    <property type="molecule type" value="Genomic_DNA"/>
</dbReference>
<name>A0A6B0TLE2_9RHOB</name>
<sequence>MAAAKDAEIAANQAARGGIDIVYDGECPFCSAYVRMVRLRDAVGPVRLIDARSDDPLVQELKAAGYDLDEGMAVRLDGRIYHGDECMHLLAMMTTRSGLFNRALRVAFRSERAARILYPPLVLGRNTTLRLLGRSKIGADASAEVR</sequence>